<evidence type="ECO:0000313" key="2">
    <source>
        <dbReference type="Proteomes" id="UP000682811"/>
    </source>
</evidence>
<name>A0A919YNV5_9BACL</name>
<dbReference type="AlphaFoldDB" id="A0A919YNV5"/>
<proteinExistence type="predicted"/>
<sequence>MTDKKELKVGLVMPISPIEDCSADHWSEVKTILVEAVTDIEQYDVSVTLVSDADDIGVIQKRIIHNIYSSDVIICDVSCKNANVMFELGMRLAFDRPTVIIKDDRTSYSFDTQVIEHLSYPRDLRFSKMVEFKAQLARRVLATYEKAQKEPDSSVFLKNFGQFKVAELNETSVTSDKLLIEMVADLQNQVTRINNKINRLTHEEIAVTNDVDLRDEYYVAIDSIVSNFGFDLLDLKPNEYDEILNSLIDHSRTFSVTPKPRSILKANLDSYIQYQKYKRAQKNKKK</sequence>
<dbReference type="RefSeq" id="WP_212981602.1">
    <property type="nucleotide sequence ID" value="NZ_AP025343.1"/>
</dbReference>
<gene>
    <name evidence="1" type="ORF">J34TS1_64020</name>
</gene>
<evidence type="ECO:0008006" key="3">
    <source>
        <dbReference type="Google" id="ProtNLM"/>
    </source>
</evidence>
<protein>
    <recommendedName>
        <fullName evidence="3">RNA helicase</fullName>
    </recommendedName>
</protein>
<dbReference type="Proteomes" id="UP000682811">
    <property type="component" value="Unassembled WGS sequence"/>
</dbReference>
<accession>A0A919YNV5</accession>
<keyword evidence="2" id="KW-1185">Reference proteome</keyword>
<organism evidence="1 2">
    <name type="scientific">Paenibacillus azoreducens</name>
    <dbReference type="NCBI Taxonomy" id="116718"/>
    <lineage>
        <taxon>Bacteria</taxon>
        <taxon>Bacillati</taxon>
        <taxon>Bacillota</taxon>
        <taxon>Bacilli</taxon>
        <taxon>Bacillales</taxon>
        <taxon>Paenibacillaceae</taxon>
        <taxon>Paenibacillus</taxon>
    </lineage>
</organism>
<dbReference type="EMBL" id="BORT01000062">
    <property type="protein sequence ID" value="GIO51637.1"/>
    <property type="molecule type" value="Genomic_DNA"/>
</dbReference>
<comment type="caution">
    <text evidence="1">The sequence shown here is derived from an EMBL/GenBank/DDBJ whole genome shotgun (WGS) entry which is preliminary data.</text>
</comment>
<evidence type="ECO:0000313" key="1">
    <source>
        <dbReference type="EMBL" id="GIO51637.1"/>
    </source>
</evidence>
<reference evidence="1 2" key="1">
    <citation type="submission" date="2021-03" db="EMBL/GenBank/DDBJ databases">
        <title>Antimicrobial resistance genes in bacteria isolated from Japanese honey, and their potential for conferring macrolide and lincosamide resistance in the American foulbrood pathogen Paenibacillus larvae.</title>
        <authorList>
            <person name="Okamoto M."/>
            <person name="Kumagai M."/>
            <person name="Kanamori H."/>
            <person name="Takamatsu D."/>
        </authorList>
    </citation>
    <scope>NUCLEOTIDE SEQUENCE [LARGE SCALE GENOMIC DNA]</scope>
    <source>
        <strain evidence="1 2">J34TS1</strain>
    </source>
</reference>